<reference evidence="5" key="1">
    <citation type="journal article" date="2019" name="Int. J. Syst. Evol. Microbiol.">
        <title>The Global Catalogue of Microorganisms (GCM) 10K type strain sequencing project: providing services to taxonomists for standard genome sequencing and annotation.</title>
        <authorList>
            <consortium name="The Broad Institute Genomics Platform"/>
            <consortium name="The Broad Institute Genome Sequencing Center for Infectious Disease"/>
            <person name="Wu L."/>
            <person name="Ma J."/>
        </authorList>
    </citation>
    <scope>NUCLEOTIDE SEQUENCE [LARGE SCALE GENOMIC DNA]</scope>
    <source>
        <strain evidence="5">JCM 18532</strain>
    </source>
</reference>
<dbReference type="PRINTS" id="PR00455">
    <property type="entry name" value="HTHTETR"/>
</dbReference>
<gene>
    <name evidence="4" type="ORF">GCM10023350_16900</name>
</gene>
<evidence type="ECO:0000256" key="1">
    <source>
        <dbReference type="ARBA" id="ARBA00023125"/>
    </source>
</evidence>
<name>A0ABP8YNX5_9ACTN</name>
<evidence type="ECO:0000256" key="2">
    <source>
        <dbReference type="PROSITE-ProRule" id="PRU00335"/>
    </source>
</evidence>
<dbReference type="InterPro" id="IPR036271">
    <property type="entry name" value="Tet_transcr_reg_TetR-rel_C_sf"/>
</dbReference>
<comment type="caution">
    <text evidence="4">The sequence shown here is derived from an EMBL/GenBank/DDBJ whole genome shotgun (WGS) entry which is preliminary data.</text>
</comment>
<dbReference type="EMBL" id="BAABKN010000011">
    <property type="protein sequence ID" value="GAA4733976.1"/>
    <property type="molecule type" value="Genomic_DNA"/>
</dbReference>
<dbReference type="InterPro" id="IPR001647">
    <property type="entry name" value="HTH_TetR"/>
</dbReference>
<feature type="domain" description="HTH tetR-type" evidence="3">
    <location>
        <begin position="1"/>
        <end position="56"/>
    </location>
</feature>
<dbReference type="SUPFAM" id="SSF46689">
    <property type="entry name" value="Homeodomain-like"/>
    <property type="match status" value="1"/>
</dbReference>
<dbReference type="Pfam" id="PF00440">
    <property type="entry name" value="TetR_N"/>
    <property type="match status" value="1"/>
</dbReference>
<dbReference type="Pfam" id="PF17932">
    <property type="entry name" value="TetR_C_24"/>
    <property type="match status" value="1"/>
</dbReference>
<dbReference type="Proteomes" id="UP001499882">
    <property type="component" value="Unassembled WGS sequence"/>
</dbReference>
<dbReference type="SUPFAM" id="SSF48498">
    <property type="entry name" value="Tetracyclin repressor-like, C-terminal domain"/>
    <property type="match status" value="1"/>
</dbReference>
<proteinExistence type="predicted"/>
<evidence type="ECO:0000259" key="3">
    <source>
        <dbReference type="PROSITE" id="PS50977"/>
    </source>
</evidence>
<accession>A0ABP8YNX5</accession>
<sequence>MPLQAALDAFMEIGYHGATMRDIARRAGLSVPGIYHHYASKQDMLETILDASMDDLIWRYEAAITEAPDTYSRFTNAVECMVLFHTWRRDWGFLGRSEQRSLEGEAAVRAHERRIATERSLIGIVEDGRTEGIFATKQARVSGRAVIMMCVGTVYWFRSDGQDRPEEIARQYVDLALRMVEHTSTP</sequence>
<keyword evidence="5" id="KW-1185">Reference proteome</keyword>
<evidence type="ECO:0000313" key="5">
    <source>
        <dbReference type="Proteomes" id="UP001499882"/>
    </source>
</evidence>
<dbReference type="PANTHER" id="PTHR30055">
    <property type="entry name" value="HTH-TYPE TRANSCRIPTIONAL REGULATOR RUTR"/>
    <property type="match status" value="1"/>
</dbReference>
<dbReference type="Gene3D" id="1.10.357.10">
    <property type="entry name" value="Tetracycline Repressor, domain 2"/>
    <property type="match status" value="1"/>
</dbReference>
<feature type="DNA-binding region" description="H-T-H motif" evidence="2">
    <location>
        <begin position="19"/>
        <end position="38"/>
    </location>
</feature>
<keyword evidence="1 2" id="KW-0238">DNA-binding</keyword>
<evidence type="ECO:0000313" key="4">
    <source>
        <dbReference type="EMBL" id="GAA4733976.1"/>
    </source>
</evidence>
<dbReference type="InterPro" id="IPR009057">
    <property type="entry name" value="Homeodomain-like_sf"/>
</dbReference>
<protein>
    <recommendedName>
        <fullName evidence="3">HTH tetR-type domain-containing protein</fullName>
    </recommendedName>
</protein>
<dbReference type="InterPro" id="IPR050109">
    <property type="entry name" value="HTH-type_TetR-like_transc_reg"/>
</dbReference>
<dbReference type="PROSITE" id="PS50977">
    <property type="entry name" value="HTH_TETR_2"/>
    <property type="match status" value="1"/>
</dbReference>
<dbReference type="PANTHER" id="PTHR30055:SF237">
    <property type="entry name" value="TRANSCRIPTIONAL REPRESSOR MCE3R"/>
    <property type="match status" value="1"/>
</dbReference>
<dbReference type="InterPro" id="IPR041490">
    <property type="entry name" value="KstR2_TetR_C"/>
</dbReference>
<organism evidence="4 5">
    <name type="scientific">Nocardioides endophyticus</name>
    <dbReference type="NCBI Taxonomy" id="1353775"/>
    <lineage>
        <taxon>Bacteria</taxon>
        <taxon>Bacillati</taxon>
        <taxon>Actinomycetota</taxon>
        <taxon>Actinomycetes</taxon>
        <taxon>Propionibacteriales</taxon>
        <taxon>Nocardioidaceae</taxon>
        <taxon>Nocardioides</taxon>
    </lineage>
</organism>